<dbReference type="EMBL" id="QNRI01000003">
    <property type="protein sequence ID" value="RBO99745.1"/>
    <property type="molecule type" value="Genomic_DNA"/>
</dbReference>
<sequence>MIHLNPIIIYSMLTLLWVWYRGHRYLQRKRYFHFLREFILNAFFVYLLAVSYVTMEPFYFTNEIAIDGAIRFDTHLFYNLLHMAEGYIVLKLLYTVGNILLFVPLGMFIPYLFKHTNHFLVILLLGFFSSLTIELIQMFFTPTRLATVDDLFFNTTGAIIGYLLFVILRTSYYKTIQLVRKSTRV</sequence>
<feature type="transmembrane region" description="Helical" evidence="1">
    <location>
        <begin position="6"/>
        <end position="22"/>
    </location>
</feature>
<evidence type="ECO:0000313" key="3">
    <source>
        <dbReference type="EMBL" id="RBO99745.1"/>
    </source>
</evidence>
<feature type="transmembrane region" description="Helical" evidence="1">
    <location>
        <begin position="152"/>
        <end position="172"/>
    </location>
</feature>
<accession>A0A366ECF4</accession>
<keyword evidence="4" id="KW-1185">Reference proteome</keyword>
<proteinExistence type="predicted"/>
<evidence type="ECO:0000259" key="2">
    <source>
        <dbReference type="Pfam" id="PF04892"/>
    </source>
</evidence>
<dbReference type="STRING" id="200904.GCA_900168775_03325"/>
<name>A0A366ECF4_9BACI</name>
<organism evidence="3 4">
    <name type="scientific">Paraliobacillus ryukyuensis</name>
    <dbReference type="NCBI Taxonomy" id="200904"/>
    <lineage>
        <taxon>Bacteria</taxon>
        <taxon>Bacillati</taxon>
        <taxon>Bacillota</taxon>
        <taxon>Bacilli</taxon>
        <taxon>Bacillales</taxon>
        <taxon>Bacillaceae</taxon>
        <taxon>Paraliobacillus</taxon>
    </lineage>
</organism>
<dbReference type="InterPro" id="IPR006976">
    <property type="entry name" value="VanZ-like"/>
</dbReference>
<comment type="caution">
    <text evidence="3">The sequence shown here is derived from an EMBL/GenBank/DDBJ whole genome shotgun (WGS) entry which is preliminary data.</text>
</comment>
<dbReference type="AlphaFoldDB" id="A0A366ECF4"/>
<reference evidence="3 4" key="1">
    <citation type="submission" date="2018-06" db="EMBL/GenBank/DDBJ databases">
        <title>Genomic Encyclopedia of Type Strains, Phase IV (KMG-IV): sequencing the most valuable type-strain genomes for metagenomic binning, comparative biology and taxonomic classification.</title>
        <authorList>
            <person name="Goeker M."/>
        </authorList>
    </citation>
    <scope>NUCLEOTIDE SEQUENCE [LARGE SCALE GENOMIC DNA]</scope>
    <source>
        <strain evidence="3 4">DSM 15140</strain>
    </source>
</reference>
<dbReference type="Pfam" id="PF04892">
    <property type="entry name" value="VanZ"/>
    <property type="match status" value="1"/>
</dbReference>
<evidence type="ECO:0000313" key="4">
    <source>
        <dbReference type="Proteomes" id="UP000252254"/>
    </source>
</evidence>
<gene>
    <name evidence="3" type="ORF">DES48_10371</name>
</gene>
<dbReference type="RefSeq" id="WP_170126179.1">
    <property type="nucleotide sequence ID" value="NZ_BAABQN010000011.1"/>
</dbReference>
<dbReference type="InterPro" id="IPR053150">
    <property type="entry name" value="Teicoplanin_resist-assoc"/>
</dbReference>
<feature type="transmembrane region" description="Helical" evidence="1">
    <location>
        <begin position="92"/>
        <end position="113"/>
    </location>
</feature>
<keyword evidence="1" id="KW-0472">Membrane</keyword>
<dbReference type="PANTHER" id="PTHR36834">
    <property type="entry name" value="MEMBRANE PROTEIN-RELATED"/>
    <property type="match status" value="1"/>
</dbReference>
<dbReference type="PANTHER" id="PTHR36834:SF1">
    <property type="entry name" value="INTEGRAL MEMBRANE PROTEIN"/>
    <property type="match status" value="1"/>
</dbReference>
<protein>
    <submittedName>
        <fullName evidence="3">Glycopeptide antibiotics resistance protein</fullName>
    </submittedName>
</protein>
<evidence type="ECO:0000256" key="1">
    <source>
        <dbReference type="SAM" id="Phobius"/>
    </source>
</evidence>
<feature type="transmembrane region" description="Helical" evidence="1">
    <location>
        <begin position="120"/>
        <end position="140"/>
    </location>
</feature>
<keyword evidence="1" id="KW-1133">Transmembrane helix</keyword>
<keyword evidence="1" id="KW-0812">Transmembrane</keyword>
<dbReference type="Proteomes" id="UP000252254">
    <property type="component" value="Unassembled WGS sequence"/>
</dbReference>
<feature type="domain" description="VanZ-like" evidence="2">
    <location>
        <begin position="43"/>
        <end position="168"/>
    </location>
</feature>
<feature type="transmembrane region" description="Helical" evidence="1">
    <location>
        <begin position="34"/>
        <end position="53"/>
    </location>
</feature>